<accession>A0ABT7VNN2</accession>
<dbReference type="GO" id="GO:0016746">
    <property type="term" value="F:acyltransferase activity"/>
    <property type="evidence" value="ECO:0007669"/>
    <property type="project" value="UniProtKB-KW"/>
</dbReference>
<comment type="caution">
    <text evidence="4">The sequence shown here is derived from an EMBL/GenBank/DDBJ whole genome shotgun (WGS) entry which is preliminary data.</text>
</comment>
<evidence type="ECO:0000313" key="5">
    <source>
        <dbReference type="Proteomes" id="UP001529423"/>
    </source>
</evidence>
<dbReference type="Gene3D" id="3.40.630.30">
    <property type="match status" value="1"/>
</dbReference>
<keyword evidence="1 4" id="KW-0808">Transferase</keyword>
<dbReference type="Pfam" id="PF13508">
    <property type="entry name" value="Acetyltransf_7"/>
    <property type="match status" value="1"/>
</dbReference>
<dbReference type="InterPro" id="IPR051635">
    <property type="entry name" value="SNAT-like"/>
</dbReference>
<dbReference type="PANTHER" id="PTHR10908:SF0">
    <property type="entry name" value="SEROTONIN N-ACETYLTRANSFERASE"/>
    <property type="match status" value="1"/>
</dbReference>
<keyword evidence="2 4" id="KW-0012">Acyltransferase</keyword>
<evidence type="ECO:0000313" key="4">
    <source>
        <dbReference type="EMBL" id="MDM8334355.1"/>
    </source>
</evidence>
<dbReference type="InterPro" id="IPR016181">
    <property type="entry name" value="Acyl_CoA_acyltransferase"/>
</dbReference>
<proteinExistence type="predicted"/>
<dbReference type="EMBL" id="JAUDEO010000043">
    <property type="protein sequence ID" value="MDM8334355.1"/>
    <property type="molecule type" value="Genomic_DNA"/>
</dbReference>
<reference evidence="4 5" key="3">
    <citation type="submission" date="2023-06" db="EMBL/GenBank/DDBJ databases">
        <authorList>
            <person name="Zeman M."/>
            <person name="Kubasova T."/>
            <person name="Jahodarova E."/>
            <person name="Nykrynova M."/>
            <person name="Rychlik I."/>
        </authorList>
    </citation>
    <scope>NUCLEOTIDE SEQUENCE [LARGE SCALE GENOMIC DNA]</scope>
    <source>
        <strain evidence="4 5">105_WCHN</strain>
    </source>
</reference>
<dbReference type="SUPFAM" id="SSF55729">
    <property type="entry name" value="Acyl-CoA N-acyltransferases (Nat)"/>
    <property type="match status" value="1"/>
</dbReference>
<evidence type="ECO:0000256" key="2">
    <source>
        <dbReference type="ARBA" id="ARBA00023315"/>
    </source>
</evidence>
<dbReference type="RefSeq" id="WP_289560825.1">
    <property type="nucleotide sequence ID" value="NZ_JAUDEO010000043.1"/>
</dbReference>
<dbReference type="Proteomes" id="UP001529423">
    <property type="component" value="Unassembled WGS sequence"/>
</dbReference>
<protein>
    <submittedName>
        <fullName evidence="4">GNAT family N-acetyltransferase</fullName>
        <ecNumber evidence="4">2.3.1.-</ecNumber>
    </submittedName>
</protein>
<dbReference type="PROSITE" id="PS51186">
    <property type="entry name" value="GNAT"/>
    <property type="match status" value="1"/>
</dbReference>
<organism evidence="4 5">
    <name type="scientific">Limosilactobacillus panis</name>
    <dbReference type="NCBI Taxonomy" id="47493"/>
    <lineage>
        <taxon>Bacteria</taxon>
        <taxon>Bacillati</taxon>
        <taxon>Bacillota</taxon>
        <taxon>Bacilli</taxon>
        <taxon>Lactobacillales</taxon>
        <taxon>Lactobacillaceae</taxon>
        <taxon>Limosilactobacillus</taxon>
    </lineage>
</organism>
<keyword evidence="5" id="KW-1185">Reference proteome</keyword>
<evidence type="ECO:0000256" key="1">
    <source>
        <dbReference type="ARBA" id="ARBA00022679"/>
    </source>
</evidence>
<feature type="domain" description="N-acetyltransferase" evidence="3">
    <location>
        <begin position="1"/>
        <end position="160"/>
    </location>
</feature>
<evidence type="ECO:0000259" key="3">
    <source>
        <dbReference type="PROSITE" id="PS51186"/>
    </source>
</evidence>
<name>A0ABT7VNN2_9LACO</name>
<dbReference type="CDD" id="cd04301">
    <property type="entry name" value="NAT_SF"/>
    <property type="match status" value="1"/>
</dbReference>
<dbReference type="InterPro" id="IPR000182">
    <property type="entry name" value="GNAT_dom"/>
</dbReference>
<reference evidence="5" key="2">
    <citation type="submission" date="2023-06" db="EMBL/GenBank/DDBJ databases">
        <title>Identification and characterization of horizontal gene transfer across gut microbiota members of farm animals based on homology search.</title>
        <authorList>
            <person name="Zeman M."/>
            <person name="Kubasova T."/>
            <person name="Jahodarova E."/>
            <person name="Nykrynova M."/>
            <person name="Rychlik I."/>
        </authorList>
    </citation>
    <scope>NUCLEOTIDE SEQUENCE [LARGE SCALE GENOMIC DNA]</scope>
    <source>
        <strain evidence="5">105_WCHN</strain>
    </source>
</reference>
<dbReference type="PANTHER" id="PTHR10908">
    <property type="entry name" value="SEROTONIN N-ACETYLTRANSFERASE"/>
    <property type="match status" value="1"/>
</dbReference>
<sequence length="160" mass="17047">MKITRVTMDDLPAVVQIERAGFSPAEAGSPAAFKERISKLAATFLVARDGDRVVGFIVGPAVNAKFVADEMYTQTPTNLVTGGHQLVLSIAVVPAYRGQGVGSQLLTALEREARAAGRQTMSLDSLAKNVPFYTHNGFVKVGVAASSHAGETWYNLVKKL</sequence>
<gene>
    <name evidence="4" type="ORF">QUW46_07205</name>
</gene>
<dbReference type="EC" id="2.3.1.-" evidence="4"/>
<reference evidence="4 5" key="1">
    <citation type="submission" date="2023-06" db="EMBL/GenBank/DDBJ databases">
        <title>Identification and characterization of horizontal gene transfer across gut microbiota members of farm animals based on homology search.</title>
        <authorList>
            <person name="Schwarzerova J."/>
            <person name="Nykrynova M."/>
            <person name="Jureckova K."/>
            <person name="Cejkova D."/>
            <person name="Rychlik I."/>
        </authorList>
    </citation>
    <scope>NUCLEOTIDE SEQUENCE [LARGE SCALE GENOMIC DNA]</scope>
    <source>
        <strain evidence="4 5">105_WCHN</strain>
    </source>
</reference>